<sequence length="174" mass="18775">MPCHDEPSRPLEDHAMPFDDLLAADRIVMLMDPIDRNTVLDAAARLLAGDPGGLTQAIAEGLRARERAASTAIGRGVALPHCRDNAFAGARGAFLRLAYPVDFGAGDGEPVDLVFAMCAPEDETGEHLHTLAKLAERFSDAQLREDLREATEMRAIRDALLSTSRGDIWNIATA</sequence>
<reference evidence="3" key="1">
    <citation type="journal article" date="2019" name="Int. J. Syst. Evol. Microbiol.">
        <title>The Global Catalogue of Microorganisms (GCM) 10K type strain sequencing project: providing services to taxonomists for standard genome sequencing and annotation.</title>
        <authorList>
            <consortium name="The Broad Institute Genomics Platform"/>
            <consortium name="The Broad Institute Genome Sequencing Center for Infectious Disease"/>
            <person name="Wu L."/>
            <person name="Ma J."/>
        </authorList>
    </citation>
    <scope>NUCLEOTIDE SEQUENCE [LARGE SCALE GENOMIC DNA]</scope>
    <source>
        <strain evidence="3">JCM 18392</strain>
    </source>
</reference>
<proteinExistence type="predicted"/>
<dbReference type="EMBL" id="BAABJY010000001">
    <property type="protein sequence ID" value="GAA4860874.1"/>
    <property type="molecule type" value="Genomic_DNA"/>
</dbReference>
<evidence type="ECO:0000313" key="2">
    <source>
        <dbReference type="EMBL" id="GAA4860874.1"/>
    </source>
</evidence>
<keyword evidence="2" id="KW-0813">Transport</keyword>
<comment type="caution">
    <text evidence="2">The sequence shown here is derived from an EMBL/GenBank/DDBJ whole genome shotgun (WGS) entry which is preliminary data.</text>
</comment>
<organism evidence="2 3">
    <name type="scientific">Luteimonas vadosa</name>
    <dbReference type="NCBI Taxonomy" id="1165507"/>
    <lineage>
        <taxon>Bacteria</taxon>
        <taxon>Pseudomonadati</taxon>
        <taxon>Pseudomonadota</taxon>
        <taxon>Gammaproteobacteria</taxon>
        <taxon>Lysobacterales</taxon>
        <taxon>Lysobacteraceae</taxon>
        <taxon>Luteimonas</taxon>
    </lineage>
</organism>
<accession>A0ABP9DZ29</accession>
<dbReference type="Pfam" id="PF00359">
    <property type="entry name" value="PTS_EIIA_2"/>
    <property type="match status" value="1"/>
</dbReference>
<gene>
    <name evidence="2" type="ORF">GCM10023332_11140</name>
</gene>
<dbReference type="SUPFAM" id="SSF55804">
    <property type="entry name" value="Phoshotransferase/anion transport protein"/>
    <property type="match status" value="1"/>
</dbReference>
<dbReference type="PROSITE" id="PS00372">
    <property type="entry name" value="PTS_EIIA_TYPE_2_HIS"/>
    <property type="match status" value="1"/>
</dbReference>
<evidence type="ECO:0000313" key="3">
    <source>
        <dbReference type="Proteomes" id="UP001501323"/>
    </source>
</evidence>
<dbReference type="PROSITE" id="PS51094">
    <property type="entry name" value="PTS_EIIA_TYPE_2"/>
    <property type="match status" value="1"/>
</dbReference>
<feature type="domain" description="PTS EIIA type-2" evidence="1">
    <location>
        <begin position="20"/>
        <end position="163"/>
    </location>
</feature>
<dbReference type="PANTHER" id="PTHR47738">
    <property type="entry name" value="PTS SYSTEM FRUCTOSE-LIKE EIIA COMPONENT-RELATED"/>
    <property type="match status" value="1"/>
</dbReference>
<dbReference type="InterPro" id="IPR051541">
    <property type="entry name" value="PTS_SugarTrans_NitroReg"/>
</dbReference>
<protein>
    <submittedName>
        <fullName evidence="2">PTS sugar transporter subunit IIA</fullName>
    </submittedName>
</protein>
<dbReference type="PANTHER" id="PTHR47738:SF1">
    <property type="entry name" value="NITROGEN REGULATORY PROTEIN"/>
    <property type="match status" value="1"/>
</dbReference>
<keyword evidence="2" id="KW-0762">Sugar transport</keyword>
<dbReference type="InterPro" id="IPR016152">
    <property type="entry name" value="PTrfase/Anion_transptr"/>
</dbReference>
<keyword evidence="3" id="KW-1185">Reference proteome</keyword>
<evidence type="ECO:0000259" key="1">
    <source>
        <dbReference type="PROSITE" id="PS51094"/>
    </source>
</evidence>
<name>A0ABP9DZ29_9GAMM</name>
<dbReference type="InterPro" id="IPR002178">
    <property type="entry name" value="PTS_EIIA_type-2_dom"/>
</dbReference>
<dbReference type="Proteomes" id="UP001501323">
    <property type="component" value="Unassembled WGS sequence"/>
</dbReference>
<dbReference type="CDD" id="cd00211">
    <property type="entry name" value="PTS_IIA_fru"/>
    <property type="match status" value="1"/>
</dbReference>
<dbReference type="Gene3D" id="3.40.930.10">
    <property type="entry name" value="Mannitol-specific EII, Chain A"/>
    <property type="match status" value="1"/>
</dbReference>